<evidence type="ECO:0000313" key="3">
    <source>
        <dbReference type="Proteomes" id="UP000255326"/>
    </source>
</evidence>
<dbReference type="Proteomes" id="UP000255326">
    <property type="component" value="Unassembled WGS sequence"/>
</dbReference>
<dbReference type="AlphaFoldDB" id="A0A370GE63"/>
<evidence type="ECO:0008006" key="4">
    <source>
        <dbReference type="Google" id="ProtNLM"/>
    </source>
</evidence>
<comment type="caution">
    <text evidence="2">The sequence shown here is derived from an EMBL/GenBank/DDBJ whole genome shotgun (WGS) entry which is preliminary data.</text>
</comment>
<protein>
    <recommendedName>
        <fullName evidence="4">YwdI family protein</fullName>
    </recommendedName>
</protein>
<gene>
    <name evidence="2" type="ORF">DFR59_106126</name>
</gene>
<evidence type="ECO:0000313" key="2">
    <source>
        <dbReference type="EMBL" id="RDI41967.1"/>
    </source>
</evidence>
<organism evidence="2 3">
    <name type="scientific">Falsibacillus pallidus</name>
    <dbReference type="NCBI Taxonomy" id="493781"/>
    <lineage>
        <taxon>Bacteria</taxon>
        <taxon>Bacillati</taxon>
        <taxon>Bacillota</taxon>
        <taxon>Bacilli</taxon>
        <taxon>Bacillales</taxon>
        <taxon>Bacillaceae</taxon>
        <taxon>Falsibacillus</taxon>
    </lineage>
</organism>
<feature type="region of interest" description="Disordered" evidence="1">
    <location>
        <begin position="65"/>
        <end position="102"/>
    </location>
</feature>
<dbReference type="Pfam" id="PF17261">
    <property type="entry name" value="DUF5327"/>
    <property type="match status" value="1"/>
</dbReference>
<keyword evidence="3" id="KW-1185">Reference proteome</keyword>
<sequence length="102" mass="11196">MSITYPVLLKKLEQELASAKNAGSTSQMREYVASMKTLCELILESGDGLEERPASQSAKIIPSQAGMQSFRPQQEPVRNVQVEQSKPMNTDDGANGDSIFDF</sequence>
<dbReference type="InterPro" id="IPR035218">
    <property type="entry name" value="DUF5327"/>
</dbReference>
<accession>A0A370GE63</accession>
<proteinExistence type="predicted"/>
<name>A0A370GE63_9BACI</name>
<dbReference type="RefSeq" id="WP_114745849.1">
    <property type="nucleotide sequence ID" value="NZ_QQAY01000006.1"/>
</dbReference>
<dbReference type="EMBL" id="QQAY01000006">
    <property type="protein sequence ID" value="RDI41967.1"/>
    <property type="molecule type" value="Genomic_DNA"/>
</dbReference>
<evidence type="ECO:0000256" key="1">
    <source>
        <dbReference type="SAM" id="MobiDB-lite"/>
    </source>
</evidence>
<reference evidence="2 3" key="1">
    <citation type="submission" date="2018-07" db="EMBL/GenBank/DDBJ databases">
        <title>Genomic Encyclopedia of Type Strains, Phase IV (KMG-IV): sequencing the most valuable type-strain genomes for metagenomic binning, comparative biology and taxonomic classification.</title>
        <authorList>
            <person name="Goeker M."/>
        </authorList>
    </citation>
    <scope>NUCLEOTIDE SEQUENCE [LARGE SCALE GENOMIC DNA]</scope>
    <source>
        <strain evidence="2 3">DSM 25281</strain>
    </source>
</reference>
<dbReference type="OrthoDB" id="2361717at2"/>